<keyword evidence="3" id="KW-1185">Reference proteome</keyword>
<reference evidence="2 3" key="1">
    <citation type="submission" date="2023-01" db="EMBL/GenBank/DDBJ databases">
        <title>Analysis of 21 Apiospora genomes using comparative genomics revels a genus with tremendous synthesis potential of carbohydrate active enzymes and secondary metabolites.</title>
        <authorList>
            <person name="Sorensen T."/>
        </authorList>
    </citation>
    <scope>NUCLEOTIDE SEQUENCE [LARGE SCALE GENOMIC DNA]</scope>
    <source>
        <strain evidence="2 3">CBS 83171</strain>
    </source>
</reference>
<feature type="region of interest" description="Disordered" evidence="1">
    <location>
        <begin position="211"/>
        <end position="242"/>
    </location>
</feature>
<feature type="compositionally biased region" description="Basic and acidic residues" evidence="1">
    <location>
        <begin position="225"/>
        <end position="242"/>
    </location>
</feature>
<evidence type="ECO:0000313" key="3">
    <source>
        <dbReference type="Proteomes" id="UP001446871"/>
    </source>
</evidence>
<evidence type="ECO:0000313" key="2">
    <source>
        <dbReference type="EMBL" id="KAK8083587.1"/>
    </source>
</evidence>
<protein>
    <submittedName>
        <fullName evidence="2">Uncharacterized protein</fullName>
    </submittedName>
</protein>
<sequence length="263" mass="28148">MEDDSEAVSVTTTVTVWTASELRFQQHRSLRDGGRNRGGNERGDSPSRKPSGSTGSEDAGEHARAAARGADRRAGRTVGDLLGAGTGTGSVDSIDTVDISMDKKQGAVGQERADNAYLVMVTVEEVELLKTKEDVLVLALGVELEADEETVEELPEVDSVAEIGHQEESQSEWLNHSSNGWGLGRDRGTTGGRRSSIVGCSNNDSTVVQAGNSGSDVMNEADASSDTHAHGHKCQDDSEQDRGAARDWNWIVSMDRNCFQASW</sequence>
<evidence type="ECO:0000256" key="1">
    <source>
        <dbReference type="SAM" id="MobiDB-lite"/>
    </source>
</evidence>
<name>A0ABR1WKS6_9PEZI</name>
<feature type="compositionally biased region" description="Polar residues" evidence="1">
    <location>
        <begin position="211"/>
        <end position="224"/>
    </location>
</feature>
<feature type="compositionally biased region" description="Basic and acidic residues" evidence="1">
    <location>
        <begin position="59"/>
        <end position="74"/>
    </location>
</feature>
<comment type="caution">
    <text evidence="2">The sequence shown here is derived from an EMBL/GenBank/DDBJ whole genome shotgun (WGS) entry which is preliminary data.</text>
</comment>
<feature type="region of interest" description="Disordered" evidence="1">
    <location>
        <begin position="19"/>
        <end position="94"/>
    </location>
</feature>
<proteinExistence type="predicted"/>
<gene>
    <name evidence="2" type="ORF">PG996_002368</name>
</gene>
<dbReference type="Proteomes" id="UP001446871">
    <property type="component" value="Unassembled WGS sequence"/>
</dbReference>
<dbReference type="EMBL" id="JAQQWM010000001">
    <property type="protein sequence ID" value="KAK8083587.1"/>
    <property type="molecule type" value="Genomic_DNA"/>
</dbReference>
<accession>A0ABR1WKS6</accession>
<feature type="compositionally biased region" description="Basic and acidic residues" evidence="1">
    <location>
        <begin position="29"/>
        <end position="47"/>
    </location>
</feature>
<organism evidence="2 3">
    <name type="scientific">Apiospora saccharicola</name>
    <dbReference type="NCBI Taxonomy" id="335842"/>
    <lineage>
        <taxon>Eukaryota</taxon>
        <taxon>Fungi</taxon>
        <taxon>Dikarya</taxon>
        <taxon>Ascomycota</taxon>
        <taxon>Pezizomycotina</taxon>
        <taxon>Sordariomycetes</taxon>
        <taxon>Xylariomycetidae</taxon>
        <taxon>Amphisphaeriales</taxon>
        <taxon>Apiosporaceae</taxon>
        <taxon>Apiospora</taxon>
    </lineage>
</organism>